<sequence>AMPQTARPLESTDSATPPPDNQAGMDSWERRHSELAVSSAAGGEPKSPESPEVEITAVTLAPGNAAGNDGRMQEECDDVAMSDAAVEAMRDDAAEAAEDDVAKDGPARQQSQPSTPQAVGATEDAVHGAGREVRHDESRWGECERPPTTPPVKNSLKAQLEQSESALKEVAENAGMDWTVMAAAMKEADEEVSMTNRADPDEWAFWQKYKQSNFEFSAKGKAGNPMAGRWQRAVAANKDGVADEFKKWKDDGKPLSDFRQKWAAGEYDKYRGTLKQVSSFTQEFFKKGEYLAVGGVAWLEGGGDQGRQNAITYATKAIQMGPPWICYDEMTETIKILYITKGFSEVIAENWSRHQEWISN</sequence>
<feature type="non-terminal residue" evidence="2">
    <location>
        <position position="1"/>
    </location>
</feature>
<keyword evidence="3" id="KW-1185">Reference proteome</keyword>
<dbReference type="EMBL" id="CAUYUJ010015317">
    <property type="protein sequence ID" value="CAK0852493.1"/>
    <property type="molecule type" value="Genomic_DNA"/>
</dbReference>
<accession>A0ABN9U167</accession>
<evidence type="ECO:0000313" key="2">
    <source>
        <dbReference type="EMBL" id="CAK0852493.1"/>
    </source>
</evidence>
<evidence type="ECO:0000313" key="3">
    <source>
        <dbReference type="Proteomes" id="UP001189429"/>
    </source>
</evidence>
<feature type="non-terminal residue" evidence="2">
    <location>
        <position position="360"/>
    </location>
</feature>
<name>A0ABN9U167_9DINO</name>
<organism evidence="2 3">
    <name type="scientific">Prorocentrum cordatum</name>
    <dbReference type="NCBI Taxonomy" id="2364126"/>
    <lineage>
        <taxon>Eukaryota</taxon>
        <taxon>Sar</taxon>
        <taxon>Alveolata</taxon>
        <taxon>Dinophyceae</taxon>
        <taxon>Prorocentrales</taxon>
        <taxon>Prorocentraceae</taxon>
        <taxon>Prorocentrum</taxon>
    </lineage>
</organism>
<proteinExistence type="predicted"/>
<gene>
    <name evidence="2" type="ORF">PCOR1329_LOCUS44251</name>
</gene>
<feature type="compositionally biased region" description="Basic and acidic residues" evidence="1">
    <location>
        <begin position="124"/>
        <end position="145"/>
    </location>
</feature>
<protein>
    <submittedName>
        <fullName evidence="2">Uncharacterized protein</fullName>
    </submittedName>
</protein>
<feature type="region of interest" description="Disordered" evidence="1">
    <location>
        <begin position="1"/>
        <end position="156"/>
    </location>
</feature>
<reference evidence="2" key="1">
    <citation type="submission" date="2023-10" db="EMBL/GenBank/DDBJ databases">
        <authorList>
            <person name="Chen Y."/>
            <person name="Shah S."/>
            <person name="Dougan E. K."/>
            <person name="Thang M."/>
            <person name="Chan C."/>
        </authorList>
    </citation>
    <scope>NUCLEOTIDE SEQUENCE [LARGE SCALE GENOMIC DNA]</scope>
</reference>
<evidence type="ECO:0000256" key="1">
    <source>
        <dbReference type="SAM" id="MobiDB-lite"/>
    </source>
</evidence>
<feature type="compositionally biased region" description="Polar residues" evidence="1">
    <location>
        <begin position="108"/>
        <end position="117"/>
    </location>
</feature>
<dbReference type="Proteomes" id="UP001189429">
    <property type="component" value="Unassembled WGS sequence"/>
</dbReference>
<comment type="caution">
    <text evidence="2">The sequence shown here is derived from an EMBL/GenBank/DDBJ whole genome shotgun (WGS) entry which is preliminary data.</text>
</comment>